<name>A0A0E9QJ09_ANGAN</name>
<reference evidence="2" key="1">
    <citation type="submission" date="2014-11" db="EMBL/GenBank/DDBJ databases">
        <authorList>
            <person name="Amaro Gonzalez C."/>
        </authorList>
    </citation>
    <scope>NUCLEOTIDE SEQUENCE</scope>
</reference>
<reference evidence="2" key="2">
    <citation type="journal article" date="2015" name="Fish Shellfish Immunol.">
        <title>Early steps in the European eel (Anguilla anguilla)-Vibrio vulnificus interaction in the gills: Role of the RtxA13 toxin.</title>
        <authorList>
            <person name="Callol A."/>
            <person name="Pajuelo D."/>
            <person name="Ebbesson L."/>
            <person name="Teles M."/>
            <person name="MacKenzie S."/>
            <person name="Amaro C."/>
        </authorList>
    </citation>
    <scope>NUCLEOTIDE SEQUENCE</scope>
</reference>
<evidence type="ECO:0000256" key="1">
    <source>
        <dbReference type="SAM" id="MobiDB-lite"/>
    </source>
</evidence>
<feature type="region of interest" description="Disordered" evidence="1">
    <location>
        <begin position="1"/>
        <end position="32"/>
    </location>
</feature>
<sequence length="32" mass="3900">MNTDKMPKLKRNSWKQSKRTIWHRTTRPSAKS</sequence>
<protein>
    <submittedName>
        <fullName evidence="2">Uncharacterized protein</fullName>
    </submittedName>
</protein>
<proteinExistence type="predicted"/>
<evidence type="ECO:0000313" key="2">
    <source>
        <dbReference type="EMBL" id="JAH16320.1"/>
    </source>
</evidence>
<feature type="compositionally biased region" description="Basic residues" evidence="1">
    <location>
        <begin position="8"/>
        <end position="26"/>
    </location>
</feature>
<dbReference type="AlphaFoldDB" id="A0A0E9QJ09"/>
<organism evidence="2">
    <name type="scientific">Anguilla anguilla</name>
    <name type="common">European freshwater eel</name>
    <name type="synonym">Muraena anguilla</name>
    <dbReference type="NCBI Taxonomy" id="7936"/>
    <lineage>
        <taxon>Eukaryota</taxon>
        <taxon>Metazoa</taxon>
        <taxon>Chordata</taxon>
        <taxon>Craniata</taxon>
        <taxon>Vertebrata</taxon>
        <taxon>Euteleostomi</taxon>
        <taxon>Actinopterygii</taxon>
        <taxon>Neopterygii</taxon>
        <taxon>Teleostei</taxon>
        <taxon>Anguilliformes</taxon>
        <taxon>Anguillidae</taxon>
        <taxon>Anguilla</taxon>
    </lineage>
</organism>
<dbReference type="EMBL" id="GBXM01103175">
    <property type="protein sequence ID" value="JAH05402.1"/>
    <property type="molecule type" value="Transcribed_RNA"/>
</dbReference>
<accession>A0A0E9QJ09</accession>
<dbReference type="EMBL" id="GBXM01092257">
    <property type="protein sequence ID" value="JAH16320.1"/>
    <property type="molecule type" value="Transcribed_RNA"/>
</dbReference>